<protein>
    <submittedName>
        <fullName evidence="11">RNA polymerase sigma-54 factor</fullName>
    </submittedName>
</protein>
<evidence type="ECO:0000259" key="9">
    <source>
        <dbReference type="Pfam" id="PF04552"/>
    </source>
</evidence>
<dbReference type="PROSITE" id="PS50044">
    <property type="entry name" value="SIGMA54_3"/>
    <property type="match status" value="1"/>
</dbReference>
<evidence type="ECO:0000256" key="7">
    <source>
        <dbReference type="ARBA" id="ARBA00023125"/>
    </source>
</evidence>
<dbReference type="PROSITE" id="PS00717">
    <property type="entry name" value="SIGMA54_1"/>
    <property type="match status" value="1"/>
</dbReference>
<keyword evidence="12" id="KW-1185">Reference proteome</keyword>
<sequence length="422" mass="48127">MDARMTLTQEQIQKLSAMQIQSLQILSMSSEDLRSLLQKESEENPFLDYHPSSSRGGAAEFLQFVAAPDKDRIKNFLIEQLNPSQFTKPQWALLNYLAQCVDDQGYLTVTEQDVSRFPLPDGLFSQAVAILQGLHPPGIGASSLQECLKLQLRRKGELTPLAETLVDSFLEDIGKNHIAAVCRALGLPKQQVLPTIRRIRALDPAPLKGLFDSADAYVVPDVVIRPTEGEYEIILNDTWFASYSMSDYYIAMMHQADDPDIKTYFQQKHARCSLLLHNIERRRQTLAALTGAIWEWQREYLETHHALRPMTLKDMAEKTGLHISTISRAIKDKYVQTPYRTLPFKALFQCPLRKDGQSLSKDAVKKALCQLIREEDKERPYSDAQLVEMLSAQFHTAISRRVVQKYRSLLHIPNSYARKIQP</sequence>
<dbReference type="GO" id="GO:0016987">
    <property type="term" value="F:sigma factor activity"/>
    <property type="evidence" value="ECO:0007669"/>
    <property type="project" value="UniProtKB-KW"/>
</dbReference>
<dbReference type="PRINTS" id="PR00045">
    <property type="entry name" value="SIGMA54FCT"/>
</dbReference>
<evidence type="ECO:0000256" key="8">
    <source>
        <dbReference type="ARBA" id="ARBA00023163"/>
    </source>
</evidence>
<dbReference type="EMBL" id="CP029462">
    <property type="protein sequence ID" value="AXL21438.1"/>
    <property type="molecule type" value="Genomic_DNA"/>
</dbReference>
<evidence type="ECO:0000256" key="3">
    <source>
        <dbReference type="ARBA" id="ARBA00022679"/>
    </source>
</evidence>
<organism evidence="11 12">
    <name type="scientific">Megasphaera stantonii</name>
    <dbReference type="NCBI Taxonomy" id="2144175"/>
    <lineage>
        <taxon>Bacteria</taxon>
        <taxon>Bacillati</taxon>
        <taxon>Bacillota</taxon>
        <taxon>Negativicutes</taxon>
        <taxon>Veillonellales</taxon>
        <taxon>Veillonellaceae</taxon>
        <taxon>Megasphaera</taxon>
    </lineage>
</organism>
<keyword evidence="8" id="KW-0804">Transcription</keyword>
<evidence type="ECO:0000256" key="1">
    <source>
        <dbReference type="ARBA" id="ARBA00008798"/>
    </source>
</evidence>
<comment type="similarity">
    <text evidence="1">Belongs to the sigma-54 factor family.</text>
</comment>
<dbReference type="Pfam" id="PF00309">
    <property type="entry name" value="Sigma54_AID"/>
    <property type="match status" value="1"/>
</dbReference>
<dbReference type="GO" id="GO:0000428">
    <property type="term" value="C:DNA-directed RNA polymerase complex"/>
    <property type="evidence" value="ECO:0007669"/>
    <property type="project" value="UniProtKB-KW"/>
</dbReference>
<evidence type="ECO:0000313" key="12">
    <source>
        <dbReference type="Proteomes" id="UP000254337"/>
    </source>
</evidence>
<dbReference type="Gene3D" id="1.10.10.60">
    <property type="entry name" value="Homeodomain-like"/>
    <property type="match status" value="1"/>
</dbReference>
<keyword evidence="5" id="KW-0805">Transcription regulation</keyword>
<feature type="domain" description="RNA polymerase sigma factor 54 DNA-binding" evidence="9">
    <location>
        <begin position="263"/>
        <end position="419"/>
    </location>
</feature>
<dbReference type="InterPro" id="IPR000394">
    <property type="entry name" value="RNA_pol_sigma_54"/>
</dbReference>
<dbReference type="PANTHER" id="PTHR32248:SF4">
    <property type="entry name" value="RNA POLYMERASE SIGMA-54 FACTOR"/>
    <property type="match status" value="1"/>
</dbReference>
<dbReference type="Proteomes" id="UP000254337">
    <property type="component" value="Chromosome"/>
</dbReference>
<evidence type="ECO:0000256" key="5">
    <source>
        <dbReference type="ARBA" id="ARBA00023015"/>
    </source>
</evidence>
<dbReference type="InterPro" id="IPR007634">
    <property type="entry name" value="RNA_pol_sigma_54_DNA-bd"/>
</dbReference>
<keyword evidence="3" id="KW-0808">Transferase</keyword>
<dbReference type="RefSeq" id="WP_107195337.1">
    <property type="nucleotide sequence ID" value="NZ_CALYAU010000001.1"/>
</dbReference>
<proteinExistence type="inferred from homology"/>
<keyword evidence="4" id="KW-0548">Nucleotidyltransferase</keyword>
<dbReference type="GO" id="GO:0006352">
    <property type="term" value="P:DNA-templated transcription initiation"/>
    <property type="evidence" value="ECO:0007669"/>
    <property type="project" value="InterPro"/>
</dbReference>
<dbReference type="GO" id="GO:0001216">
    <property type="term" value="F:DNA-binding transcription activator activity"/>
    <property type="evidence" value="ECO:0007669"/>
    <property type="project" value="InterPro"/>
</dbReference>
<gene>
    <name evidence="11" type="primary">rpoN</name>
    <name evidence="11" type="ORF">DKB62_07610</name>
</gene>
<evidence type="ECO:0000256" key="2">
    <source>
        <dbReference type="ARBA" id="ARBA00022478"/>
    </source>
</evidence>
<dbReference type="KEGG" id="meg:DKB62_07610"/>
<evidence type="ECO:0000256" key="4">
    <source>
        <dbReference type="ARBA" id="ARBA00022695"/>
    </source>
</evidence>
<keyword evidence="6" id="KW-0731">Sigma factor</keyword>
<feature type="domain" description="RNA polymerase sigma factor 54 core-binding" evidence="10">
    <location>
        <begin position="70"/>
        <end position="249"/>
    </location>
</feature>
<evidence type="ECO:0000256" key="6">
    <source>
        <dbReference type="ARBA" id="ARBA00023082"/>
    </source>
</evidence>
<dbReference type="NCBIfam" id="TIGR02395">
    <property type="entry name" value="rpoN_sigma"/>
    <property type="match status" value="1"/>
</dbReference>
<dbReference type="Pfam" id="PF04963">
    <property type="entry name" value="Sigma54_CBD"/>
    <property type="match status" value="1"/>
</dbReference>
<dbReference type="GO" id="GO:0003677">
    <property type="term" value="F:DNA binding"/>
    <property type="evidence" value="ECO:0007669"/>
    <property type="project" value="UniProtKB-KW"/>
</dbReference>
<dbReference type="PIRSF" id="PIRSF000774">
    <property type="entry name" value="RpoN"/>
    <property type="match status" value="1"/>
</dbReference>
<dbReference type="InterPro" id="IPR038709">
    <property type="entry name" value="RpoN_core-bd_sf"/>
</dbReference>
<evidence type="ECO:0000259" key="10">
    <source>
        <dbReference type="Pfam" id="PF04963"/>
    </source>
</evidence>
<dbReference type="AlphaFoldDB" id="A0A346AZZ5"/>
<keyword evidence="2" id="KW-0240">DNA-directed RNA polymerase</keyword>
<dbReference type="GO" id="GO:0016779">
    <property type="term" value="F:nucleotidyltransferase activity"/>
    <property type="evidence" value="ECO:0007669"/>
    <property type="project" value="UniProtKB-KW"/>
</dbReference>
<keyword evidence="7" id="KW-0238">DNA-binding</keyword>
<dbReference type="InterPro" id="IPR007046">
    <property type="entry name" value="RNA_pol_sigma_54_core-bd"/>
</dbReference>
<dbReference type="PANTHER" id="PTHR32248">
    <property type="entry name" value="RNA POLYMERASE SIGMA-54 FACTOR"/>
    <property type="match status" value="1"/>
</dbReference>
<evidence type="ECO:0000313" key="11">
    <source>
        <dbReference type="EMBL" id="AXL21438.1"/>
    </source>
</evidence>
<reference evidence="11 12" key="1">
    <citation type="submission" date="2018-05" db="EMBL/GenBank/DDBJ databases">
        <title>Complete genome sequence of Megasphaera sp. AJH120T, isolated from the ceca of a chicken.</title>
        <authorList>
            <person name="Maki J."/>
            <person name="Looft T."/>
        </authorList>
    </citation>
    <scope>NUCLEOTIDE SEQUENCE [LARGE SCALE GENOMIC DNA]</scope>
    <source>
        <strain evidence="11 12">AJH120</strain>
    </source>
</reference>
<dbReference type="OrthoDB" id="9814402at2"/>
<dbReference type="Pfam" id="PF04552">
    <property type="entry name" value="Sigma54_DBD"/>
    <property type="match status" value="1"/>
</dbReference>
<name>A0A346AZZ5_9FIRM</name>
<accession>A0A346AZZ5</accession>
<dbReference type="Gene3D" id="1.10.10.1330">
    <property type="entry name" value="RNA polymerase sigma-54 factor, core-binding domain"/>
    <property type="match status" value="1"/>
</dbReference>